<dbReference type="SUPFAM" id="SSF56281">
    <property type="entry name" value="Metallo-hydrolase/oxidoreductase"/>
    <property type="match status" value="1"/>
</dbReference>
<dbReference type="Gene3D" id="3.60.15.10">
    <property type="entry name" value="Ribonuclease Z/Hydroxyacylglutathione hydrolase-like"/>
    <property type="match status" value="1"/>
</dbReference>
<organism evidence="9">
    <name type="scientific">candidate division WOR-3 bacterium</name>
    <dbReference type="NCBI Taxonomy" id="2052148"/>
    <lineage>
        <taxon>Bacteria</taxon>
        <taxon>Bacteria division WOR-3</taxon>
    </lineage>
</organism>
<dbReference type="InterPro" id="IPR004477">
    <property type="entry name" value="ComEC_N"/>
</dbReference>
<evidence type="ECO:0000256" key="3">
    <source>
        <dbReference type="ARBA" id="ARBA00022692"/>
    </source>
</evidence>
<dbReference type="Pfam" id="PF03772">
    <property type="entry name" value="Competence"/>
    <property type="match status" value="1"/>
</dbReference>
<dbReference type="CDD" id="cd07731">
    <property type="entry name" value="ComA-like_MBL-fold"/>
    <property type="match status" value="1"/>
</dbReference>
<keyword evidence="3 6" id="KW-0812">Transmembrane</keyword>
<proteinExistence type="predicted"/>
<dbReference type="InterPro" id="IPR035681">
    <property type="entry name" value="ComA-like_MBL"/>
</dbReference>
<feature type="transmembrane region" description="Helical" evidence="6">
    <location>
        <begin position="183"/>
        <end position="215"/>
    </location>
</feature>
<evidence type="ECO:0000256" key="5">
    <source>
        <dbReference type="ARBA" id="ARBA00023136"/>
    </source>
</evidence>
<dbReference type="GO" id="GO:0005886">
    <property type="term" value="C:plasma membrane"/>
    <property type="evidence" value="ECO:0007669"/>
    <property type="project" value="UniProtKB-SubCell"/>
</dbReference>
<comment type="caution">
    <text evidence="9">The sequence shown here is derived from an EMBL/GenBank/DDBJ whole genome shotgun (WGS) entry which is preliminary data.</text>
</comment>
<gene>
    <name evidence="9" type="ORF">ENX16_06635</name>
</gene>
<protein>
    <submittedName>
        <fullName evidence="9">ComEC/Rec2 family competence protein</fullName>
    </submittedName>
</protein>
<accession>A0A7V3PUM2</accession>
<feature type="transmembrane region" description="Helical" evidence="6">
    <location>
        <begin position="353"/>
        <end position="371"/>
    </location>
</feature>
<evidence type="ECO:0000256" key="4">
    <source>
        <dbReference type="ARBA" id="ARBA00022989"/>
    </source>
</evidence>
<feature type="domain" description="Metallo-beta-lactamase" evidence="7">
    <location>
        <begin position="386"/>
        <end position="446"/>
    </location>
</feature>
<name>A0A7V3PUM2_UNCW3</name>
<sequence>MKSRIKRFDFPRNPGIPDRNQQLLRQGYAGNTTVNSDQIRIISRNAGNPVLTRIVMPVRRYLFRTWEHYLTEKEAGLLFGVLLSEKGLLTPELESSLTSTGLWHIMAVSGLHMGIVVMVIYLLVSVLHIRSWTRFVILTLATLTYALLAGWNPAAIRAGIMAWAYFLGLALQRRTTPLNTVSVAGIALLLFSPNSLSSIGMQLSFCATMAIILILPKLEKWLSWLRGYRIIYNYLALPTTVSIAATFGIAPLTAHYFYQFQPLSFIAAVLVLPLISLIIPLGLLVPVINLFAPAAAGIAANSLSVLLNIAHWLITKLSGLIGSFMVNTGSLSWLTIFYCYALVLLLLNWHRKWAKTAFLIGLVPGLIIAQMKKALERPMTRFTFLDPGKGDAILLEDTLGRKLLIDAGIGKPEVLNEFLLSRRIQYLDAVIITHPDLDHYGGLLNLNPDIRIRRLFVSTLSGDSIYNQLLAHLKSTGTTIYTVSAGARLTGFGLEIDFKSPDQLTQSLYNRHLIPTNPISIVNLVQYDTFAFLFTGDCESWPVLTRIARVRKIHFLKAPHHGSKKGNPPELYDTLRPDYVIVMGRYPTPAGLEKLLPERNIVYLNTRKQGGLVLKFVKGKPVFCPN</sequence>
<feature type="transmembrane region" description="Helical" evidence="6">
    <location>
        <begin position="265"/>
        <end position="288"/>
    </location>
</feature>
<evidence type="ECO:0000313" key="9">
    <source>
        <dbReference type="EMBL" id="HGD13732.1"/>
    </source>
</evidence>
<dbReference type="InterPro" id="IPR052159">
    <property type="entry name" value="Competence_DNA_uptake"/>
</dbReference>
<dbReference type="InterPro" id="IPR001279">
    <property type="entry name" value="Metallo-B-lactamas"/>
</dbReference>
<keyword evidence="4 6" id="KW-1133">Transmembrane helix</keyword>
<dbReference type="Pfam" id="PF00753">
    <property type="entry name" value="Lactamase_B"/>
    <property type="match status" value="1"/>
</dbReference>
<evidence type="ECO:0000259" key="7">
    <source>
        <dbReference type="Pfam" id="PF00753"/>
    </source>
</evidence>
<dbReference type="PANTHER" id="PTHR30619">
    <property type="entry name" value="DNA INTERNALIZATION/COMPETENCE PROTEIN COMEC/REC2"/>
    <property type="match status" value="1"/>
</dbReference>
<feature type="transmembrane region" description="Helical" evidence="6">
    <location>
        <begin position="131"/>
        <end position="148"/>
    </location>
</feature>
<feature type="transmembrane region" description="Helical" evidence="6">
    <location>
        <begin position="294"/>
        <end position="314"/>
    </location>
</feature>
<comment type="subcellular location">
    <subcellularLocation>
        <location evidence="1">Cell membrane</location>
        <topology evidence="1">Multi-pass membrane protein</topology>
    </subcellularLocation>
</comment>
<reference evidence="9" key="1">
    <citation type="journal article" date="2020" name="mSystems">
        <title>Genome- and Community-Level Interaction Insights into Carbon Utilization and Element Cycling Functions of Hydrothermarchaeota in Hydrothermal Sediment.</title>
        <authorList>
            <person name="Zhou Z."/>
            <person name="Liu Y."/>
            <person name="Xu W."/>
            <person name="Pan J."/>
            <person name="Luo Z.H."/>
            <person name="Li M."/>
        </authorList>
    </citation>
    <scope>NUCLEOTIDE SEQUENCE [LARGE SCALE GENOMIC DNA]</scope>
    <source>
        <strain evidence="9">SpSt-914</strain>
    </source>
</reference>
<dbReference type="InterPro" id="IPR036866">
    <property type="entry name" value="RibonucZ/Hydroxyglut_hydro"/>
</dbReference>
<feature type="transmembrane region" description="Helical" evidence="6">
    <location>
        <begin position="235"/>
        <end position="258"/>
    </location>
</feature>
<feature type="transmembrane region" description="Helical" evidence="6">
    <location>
        <begin position="102"/>
        <end position="124"/>
    </location>
</feature>
<dbReference type="NCBIfam" id="TIGR00360">
    <property type="entry name" value="ComEC_N-term"/>
    <property type="match status" value="1"/>
</dbReference>
<dbReference type="AlphaFoldDB" id="A0A7V3PUM2"/>
<evidence type="ECO:0000256" key="6">
    <source>
        <dbReference type="SAM" id="Phobius"/>
    </source>
</evidence>
<feature type="domain" description="ComEC/Rec2-related protein" evidence="8">
    <location>
        <begin position="82"/>
        <end position="351"/>
    </location>
</feature>
<feature type="transmembrane region" description="Helical" evidence="6">
    <location>
        <begin position="326"/>
        <end position="347"/>
    </location>
</feature>
<dbReference type="PANTHER" id="PTHR30619:SF1">
    <property type="entry name" value="RECOMBINATION PROTEIN 2"/>
    <property type="match status" value="1"/>
</dbReference>
<evidence type="ECO:0000259" key="8">
    <source>
        <dbReference type="Pfam" id="PF03772"/>
    </source>
</evidence>
<evidence type="ECO:0000256" key="2">
    <source>
        <dbReference type="ARBA" id="ARBA00022475"/>
    </source>
</evidence>
<keyword evidence="5 6" id="KW-0472">Membrane</keyword>
<dbReference type="EMBL" id="DTMZ01000163">
    <property type="protein sequence ID" value="HGD13732.1"/>
    <property type="molecule type" value="Genomic_DNA"/>
</dbReference>
<keyword evidence="2" id="KW-1003">Cell membrane</keyword>
<evidence type="ECO:0000256" key="1">
    <source>
        <dbReference type="ARBA" id="ARBA00004651"/>
    </source>
</evidence>